<feature type="domain" description="MmeI-like DNA-methyltransferase" evidence="9">
    <location>
        <begin position="410"/>
        <end position="690"/>
    </location>
</feature>
<keyword evidence="3" id="KW-0808">Transferase</keyword>
<dbReference type="Pfam" id="PF20466">
    <property type="entry name" value="MmeI_TRD"/>
    <property type="match status" value="1"/>
</dbReference>
<gene>
    <name evidence="10" type="ORF">GHYDROH2_13930</name>
</gene>
<dbReference type="InterPro" id="IPR046820">
    <property type="entry name" value="MmeI_TRD"/>
</dbReference>
<dbReference type="PANTHER" id="PTHR33841:SF1">
    <property type="entry name" value="DNA METHYLTRANSFERASE A"/>
    <property type="match status" value="1"/>
</dbReference>
<feature type="domain" description="MmeI-like N-terminal" evidence="6">
    <location>
        <begin position="11"/>
        <end position="236"/>
    </location>
</feature>
<dbReference type="GO" id="GO:0032259">
    <property type="term" value="P:methylation"/>
    <property type="evidence" value="ECO:0007669"/>
    <property type="project" value="UniProtKB-KW"/>
</dbReference>
<dbReference type="InterPro" id="IPR046817">
    <property type="entry name" value="MmeI_N"/>
</dbReference>
<organism evidence="10 11">
    <name type="scientific">Geobacter hydrogenophilus</name>
    <dbReference type="NCBI Taxonomy" id="40983"/>
    <lineage>
        <taxon>Bacteria</taxon>
        <taxon>Pseudomonadati</taxon>
        <taxon>Thermodesulfobacteriota</taxon>
        <taxon>Desulfuromonadia</taxon>
        <taxon>Geobacterales</taxon>
        <taxon>Geobacteraceae</taxon>
        <taxon>Geobacter</taxon>
    </lineage>
</organism>
<dbReference type="PROSITE" id="PS00092">
    <property type="entry name" value="N6_MTASE"/>
    <property type="match status" value="1"/>
</dbReference>
<evidence type="ECO:0000256" key="3">
    <source>
        <dbReference type="ARBA" id="ARBA00022679"/>
    </source>
</evidence>
<proteinExistence type="predicted"/>
<dbReference type="Pfam" id="PF20465">
    <property type="entry name" value="MmeI_hel"/>
    <property type="match status" value="1"/>
</dbReference>
<comment type="caution">
    <text evidence="10">The sequence shown here is derived from an EMBL/GenBank/DDBJ whole genome shotgun (WGS) entry which is preliminary data.</text>
</comment>
<dbReference type="InterPro" id="IPR046819">
    <property type="entry name" value="MmeI_hel"/>
</dbReference>
<evidence type="ECO:0000256" key="4">
    <source>
        <dbReference type="ARBA" id="ARBA00047942"/>
    </source>
</evidence>
<dbReference type="GO" id="GO:0003676">
    <property type="term" value="F:nucleic acid binding"/>
    <property type="evidence" value="ECO:0007669"/>
    <property type="project" value="InterPro"/>
</dbReference>
<reference evidence="10" key="1">
    <citation type="submission" date="2022-12" db="EMBL/GenBank/DDBJ databases">
        <title>Reference genome sequencing for broad-spectrum identification of bacterial and archaeal isolates by mass spectrometry.</title>
        <authorList>
            <person name="Sekiguchi Y."/>
            <person name="Tourlousse D.M."/>
        </authorList>
    </citation>
    <scope>NUCLEOTIDE SEQUENCE</scope>
    <source>
        <strain evidence="10">H2</strain>
    </source>
</reference>
<evidence type="ECO:0000256" key="1">
    <source>
        <dbReference type="ARBA" id="ARBA00011900"/>
    </source>
</evidence>
<dbReference type="InterPro" id="IPR046816">
    <property type="entry name" value="MmeI_Mtase"/>
</dbReference>
<protein>
    <recommendedName>
        <fullName evidence="1">site-specific DNA-methyltransferase (adenine-specific)</fullName>
        <ecNumber evidence="1">2.1.1.72</ecNumber>
    </recommendedName>
</protein>
<dbReference type="GO" id="GO:0009007">
    <property type="term" value="F:site-specific DNA-methyltransferase (adenine-specific) activity"/>
    <property type="evidence" value="ECO:0007669"/>
    <property type="project" value="UniProtKB-EC"/>
</dbReference>
<evidence type="ECO:0000259" key="8">
    <source>
        <dbReference type="Pfam" id="PF20466"/>
    </source>
</evidence>
<dbReference type="RefSeq" id="WP_246551477.1">
    <property type="nucleotide sequence ID" value="NZ_BSDS01000001.1"/>
</dbReference>
<dbReference type="Pfam" id="PF20473">
    <property type="entry name" value="MmeI_Mtase"/>
    <property type="match status" value="1"/>
</dbReference>
<evidence type="ECO:0000259" key="6">
    <source>
        <dbReference type="Pfam" id="PF20464"/>
    </source>
</evidence>
<evidence type="ECO:0000259" key="9">
    <source>
        <dbReference type="Pfam" id="PF20473"/>
    </source>
</evidence>
<accession>A0A9W6FZZ4</accession>
<feature type="domain" description="MmeI-like helicase spacer" evidence="7">
    <location>
        <begin position="243"/>
        <end position="314"/>
    </location>
</feature>
<feature type="domain" description="MmeI-like target recognition" evidence="8">
    <location>
        <begin position="898"/>
        <end position="968"/>
    </location>
</feature>
<evidence type="ECO:0000313" key="10">
    <source>
        <dbReference type="EMBL" id="GLI37892.1"/>
    </source>
</evidence>
<dbReference type="Proteomes" id="UP001144352">
    <property type="component" value="Unassembled WGS sequence"/>
</dbReference>
<dbReference type="Gene3D" id="3.40.50.150">
    <property type="entry name" value="Vaccinia Virus protein VP39"/>
    <property type="match status" value="1"/>
</dbReference>
<evidence type="ECO:0000256" key="2">
    <source>
        <dbReference type="ARBA" id="ARBA00022603"/>
    </source>
</evidence>
<evidence type="ECO:0000256" key="5">
    <source>
        <dbReference type="SAM" id="MobiDB-lite"/>
    </source>
</evidence>
<dbReference type="AlphaFoldDB" id="A0A9W6FZZ4"/>
<dbReference type="SUPFAM" id="SSF53335">
    <property type="entry name" value="S-adenosyl-L-methionine-dependent methyltransferases"/>
    <property type="match status" value="1"/>
</dbReference>
<dbReference type="PRINTS" id="PR00507">
    <property type="entry name" value="N12N6MTFRASE"/>
</dbReference>
<dbReference type="EC" id="2.1.1.72" evidence="1"/>
<keyword evidence="2" id="KW-0489">Methyltransferase</keyword>
<comment type="catalytic activity">
    <reaction evidence="4">
        <text>a 2'-deoxyadenosine in DNA + S-adenosyl-L-methionine = an N(6)-methyl-2'-deoxyadenosine in DNA + S-adenosyl-L-homocysteine + H(+)</text>
        <dbReference type="Rhea" id="RHEA:15197"/>
        <dbReference type="Rhea" id="RHEA-COMP:12418"/>
        <dbReference type="Rhea" id="RHEA-COMP:12419"/>
        <dbReference type="ChEBI" id="CHEBI:15378"/>
        <dbReference type="ChEBI" id="CHEBI:57856"/>
        <dbReference type="ChEBI" id="CHEBI:59789"/>
        <dbReference type="ChEBI" id="CHEBI:90615"/>
        <dbReference type="ChEBI" id="CHEBI:90616"/>
        <dbReference type="EC" id="2.1.1.72"/>
    </reaction>
</comment>
<dbReference type="InterPro" id="IPR002052">
    <property type="entry name" value="DNA_methylase_N6_adenine_CS"/>
</dbReference>
<dbReference type="PANTHER" id="PTHR33841">
    <property type="entry name" value="DNA METHYLTRANSFERASE YEEA-RELATED"/>
    <property type="match status" value="1"/>
</dbReference>
<evidence type="ECO:0000259" key="7">
    <source>
        <dbReference type="Pfam" id="PF20465"/>
    </source>
</evidence>
<dbReference type="InterPro" id="IPR029063">
    <property type="entry name" value="SAM-dependent_MTases_sf"/>
</dbReference>
<dbReference type="Pfam" id="PF20464">
    <property type="entry name" value="MmeI_N"/>
    <property type="match status" value="1"/>
</dbReference>
<evidence type="ECO:0000313" key="11">
    <source>
        <dbReference type="Proteomes" id="UP001144352"/>
    </source>
</evidence>
<sequence length="1192" mass="131831">MPEAPAPAAVADFFRRWEASGAAERANYQLFLSELCDLFGVPRPEPTQPDDRNNAYVFERAVTFRHGTGLTSTGRIDLYKRGCFVLEAKQGSDRPGESQPLLVKEDKPAWMSGRRGTAMRGTRGWDVAMLKAKGQAEQYARALPVEEGWPPFLVVVDVGHAIELYSEFSCTGKAYLPFPDPGSYRIHLKDLEAPEVRERLRLVWTDPHHLDPSKHSAKATRKVADRLALLAKSLEQAGHKPEKVGNFLKRCLFTMFAEDVGLIPNESFTGLLESLKGEAHKFAPMAESLWATMKEGGFSPVLREKLLRFNGGLFEEAEALPIGEEQLSLLIRACKADWRDVEPAIFGTLLERALDPEERHHLGAHYTPREYVERLVLPAVVEPLRSDWEAVLAAAVTLDGQGKRAEAVALVKEFHRTLCTLRILDPACGSGNFLYVTFEHLKRLEGEVLNALEGFGESQALLDLAGTTVDPHQLLGIEVNPRASAITDMVLWIGYLQWHFRTRGHVLPPEPVIKKFRNIECRDAVLAYDGVEPVVDGDGQPVTRWDGRTTKAHPVTGEQVPDEAAQVPLLRYLNPRPAAWPEADFVVGNPPFLGAATMRRSLGDGYVEALRAAWKEVPDSADFVMYWWQQAAELTRRGKLRRFGFITTNSIRQAFNRRVIEQHLAAAPPLSLAFAIPDHPWVDSADGAAVRIAMTAGTASPLTPAPSPEGRGEHGKPSPPGRGWREATGEGILGTVVAEEPGDGEGVDVELATRRGVLHADLTIGANVAGAVPLRANNGMSNPGVKLHGAGFIVTPDDAARLGLGRILGLENHIRPYRNGRDLTATPRGVLVIDLFGLTSEEVRDWFPEVYQWVYERVKPERDQNKRESRKLNWWLFGEPNPLLRKQLAGLPRYIATVETAKHRVFVFLDRSILPDNMLVNIASDDPFVLGVLSSRVHVAWALAAGGTLEDRPRYNKTRCFEPFPFPACDETTKERIRTLAEQLDDHRKRQQSLHPDLTLTGMYNVLEKLRSGEALTAKEKTIHEQGLVAVLRQLHDELDAAVAEAYGWPADLTDEAILERLVALNRERAREEEQGVVRWLRPEYQKPQGEEVSPHPAFGHPLPGGEGSQISLSLGERAGVRGKGEKLPWPKTLPEQVQAVRAALAAAGGPATADTIARTFQRARTDKVAELLATLAAIGQAREVEPGTYSG</sequence>
<dbReference type="InterPro" id="IPR050953">
    <property type="entry name" value="N4_N6_ade-DNA_methylase"/>
</dbReference>
<feature type="region of interest" description="Disordered" evidence="5">
    <location>
        <begin position="698"/>
        <end position="726"/>
    </location>
</feature>
<feature type="region of interest" description="Disordered" evidence="5">
    <location>
        <begin position="1088"/>
        <end position="1111"/>
    </location>
</feature>
<dbReference type="EMBL" id="BSDS01000001">
    <property type="protein sequence ID" value="GLI37892.1"/>
    <property type="molecule type" value="Genomic_DNA"/>
</dbReference>
<name>A0A9W6FZZ4_9BACT</name>
<keyword evidence="11" id="KW-1185">Reference proteome</keyword>